<sequence length="138" mass="16171">MINFENDRWMDVNVVGSLLKLFFRKLPEPLMSYELYDLAIQISRISDHEKKLLKLKSLLVELPITNRETFKFLANHLHRIAENEPENKMNAHNLAIMFGPSLVHPQSDDPQNELTNQMIADMNLQTHIVELIIIYVNF</sequence>
<organism evidence="4 5">
    <name type="scientific">Helobdella robusta</name>
    <name type="common">Californian leech</name>
    <dbReference type="NCBI Taxonomy" id="6412"/>
    <lineage>
        <taxon>Eukaryota</taxon>
        <taxon>Metazoa</taxon>
        <taxon>Spiralia</taxon>
        <taxon>Lophotrochozoa</taxon>
        <taxon>Annelida</taxon>
        <taxon>Clitellata</taxon>
        <taxon>Hirudinea</taxon>
        <taxon>Rhynchobdellida</taxon>
        <taxon>Glossiphoniidae</taxon>
        <taxon>Helobdella</taxon>
    </lineage>
</organism>
<dbReference type="EMBL" id="KB096023">
    <property type="protein sequence ID" value="ESO08898.1"/>
    <property type="molecule type" value="Genomic_DNA"/>
</dbReference>
<keyword evidence="5" id="KW-1185">Reference proteome</keyword>
<dbReference type="GO" id="GO:0007165">
    <property type="term" value="P:signal transduction"/>
    <property type="evidence" value="ECO:0007669"/>
    <property type="project" value="InterPro"/>
</dbReference>
<dbReference type="HOGENOM" id="CLU_015883_7_2_1"/>
<accession>T1G1Q4</accession>
<dbReference type="eggNOG" id="KOG4407">
    <property type="taxonomic scope" value="Eukaryota"/>
</dbReference>
<dbReference type="InterPro" id="IPR008936">
    <property type="entry name" value="Rho_GTPase_activation_prot"/>
</dbReference>
<dbReference type="PANTHER" id="PTHR23176">
    <property type="entry name" value="RHO/RAC/CDC GTPASE-ACTIVATING PROTEIN"/>
    <property type="match status" value="1"/>
</dbReference>
<dbReference type="RefSeq" id="XP_009012920.1">
    <property type="nucleotide sequence ID" value="XM_009014672.1"/>
</dbReference>
<evidence type="ECO:0000256" key="1">
    <source>
        <dbReference type="ARBA" id="ARBA00022468"/>
    </source>
</evidence>
<dbReference type="InterPro" id="IPR000198">
    <property type="entry name" value="RhoGAP_dom"/>
</dbReference>
<reference evidence="5" key="1">
    <citation type="submission" date="2012-12" db="EMBL/GenBank/DDBJ databases">
        <authorList>
            <person name="Hellsten U."/>
            <person name="Grimwood J."/>
            <person name="Chapman J.A."/>
            <person name="Shapiro H."/>
            <person name="Aerts A."/>
            <person name="Otillar R.P."/>
            <person name="Terry A.Y."/>
            <person name="Boore J.L."/>
            <person name="Simakov O."/>
            <person name="Marletaz F."/>
            <person name="Cho S.-J."/>
            <person name="Edsinger-Gonzales E."/>
            <person name="Havlak P."/>
            <person name="Kuo D.-H."/>
            <person name="Larsson T."/>
            <person name="Lv J."/>
            <person name="Arendt D."/>
            <person name="Savage R."/>
            <person name="Osoegawa K."/>
            <person name="de Jong P."/>
            <person name="Lindberg D.R."/>
            <person name="Seaver E.C."/>
            <person name="Weisblat D.A."/>
            <person name="Putnam N.H."/>
            <person name="Grigoriev I.V."/>
            <person name="Rokhsar D.S."/>
        </authorList>
    </citation>
    <scope>NUCLEOTIDE SEQUENCE</scope>
</reference>
<dbReference type="PANTHER" id="PTHR23176:SF133">
    <property type="entry name" value="GTPASE-ACTIVATING PROTEIN PAC-1"/>
    <property type="match status" value="1"/>
</dbReference>
<keyword evidence="1" id="KW-0343">GTPase activation</keyword>
<gene>
    <name evidence="4" type="primary">20215002</name>
    <name evidence="3" type="ORF">HELRODRAFT_74384</name>
</gene>
<dbReference type="PROSITE" id="PS50238">
    <property type="entry name" value="RHOGAP"/>
    <property type="match status" value="1"/>
</dbReference>
<dbReference type="OMA" id="MINFEND"/>
<dbReference type="CTD" id="20215002"/>
<evidence type="ECO:0000313" key="5">
    <source>
        <dbReference type="Proteomes" id="UP000015101"/>
    </source>
</evidence>
<proteinExistence type="predicted"/>
<evidence type="ECO:0000259" key="2">
    <source>
        <dbReference type="PROSITE" id="PS50238"/>
    </source>
</evidence>
<dbReference type="InParanoid" id="T1G1Q4"/>
<dbReference type="Pfam" id="PF00620">
    <property type="entry name" value="RhoGAP"/>
    <property type="match status" value="1"/>
</dbReference>
<dbReference type="SMART" id="SM00324">
    <property type="entry name" value="RhoGAP"/>
    <property type="match status" value="1"/>
</dbReference>
<dbReference type="KEGG" id="hro:HELRODRAFT_74384"/>
<dbReference type="OrthoDB" id="19923at2759"/>
<reference evidence="4" key="3">
    <citation type="submission" date="2015-06" db="UniProtKB">
        <authorList>
            <consortium name="EnsemblMetazoa"/>
        </authorList>
    </citation>
    <scope>IDENTIFICATION</scope>
</reference>
<dbReference type="Proteomes" id="UP000015101">
    <property type="component" value="Unassembled WGS sequence"/>
</dbReference>
<dbReference type="Gene3D" id="1.10.555.10">
    <property type="entry name" value="Rho GTPase activation protein"/>
    <property type="match status" value="1"/>
</dbReference>
<dbReference type="SUPFAM" id="SSF48350">
    <property type="entry name" value="GTPase activation domain, GAP"/>
    <property type="match status" value="1"/>
</dbReference>
<dbReference type="EnsemblMetazoa" id="HelroT74384">
    <property type="protein sequence ID" value="HelroP74384"/>
    <property type="gene ID" value="HelroG74384"/>
</dbReference>
<evidence type="ECO:0000313" key="3">
    <source>
        <dbReference type="EMBL" id="ESO08898.1"/>
    </source>
</evidence>
<dbReference type="AlphaFoldDB" id="T1G1Q4"/>
<dbReference type="GO" id="GO:0005096">
    <property type="term" value="F:GTPase activator activity"/>
    <property type="evidence" value="ECO:0007669"/>
    <property type="project" value="UniProtKB-KW"/>
</dbReference>
<dbReference type="EMBL" id="AMQM01003104">
    <property type="status" value="NOT_ANNOTATED_CDS"/>
    <property type="molecule type" value="Genomic_DNA"/>
</dbReference>
<dbReference type="GeneID" id="20215002"/>
<dbReference type="FunFam" id="1.10.555.10:FF:000185">
    <property type="match status" value="1"/>
</dbReference>
<dbReference type="InterPro" id="IPR050729">
    <property type="entry name" value="Rho-GAP"/>
</dbReference>
<protein>
    <recommendedName>
        <fullName evidence="2">Rho-GAP domain-containing protein</fullName>
    </recommendedName>
</protein>
<evidence type="ECO:0000313" key="4">
    <source>
        <dbReference type="EnsemblMetazoa" id="HelroP74384"/>
    </source>
</evidence>
<feature type="domain" description="Rho-GAP" evidence="2">
    <location>
        <begin position="1"/>
        <end position="138"/>
    </location>
</feature>
<name>T1G1Q4_HELRO</name>
<dbReference type="STRING" id="6412.T1G1Q4"/>
<reference evidence="3 5" key="2">
    <citation type="journal article" date="2013" name="Nature">
        <title>Insights into bilaterian evolution from three spiralian genomes.</title>
        <authorList>
            <person name="Simakov O."/>
            <person name="Marletaz F."/>
            <person name="Cho S.J."/>
            <person name="Edsinger-Gonzales E."/>
            <person name="Havlak P."/>
            <person name="Hellsten U."/>
            <person name="Kuo D.H."/>
            <person name="Larsson T."/>
            <person name="Lv J."/>
            <person name="Arendt D."/>
            <person name="Savage R."/>
            <person name="Osoegawa K."/>
            <person name="de Jong P."/>
            <person name="Grimwood J."/>
            <person name="Chapman J.A."/>
            <person name="Shapiro H."/>
            <person name="Aerts A."/>
            <person name="Otillar R.P."/>
            <person name="Terry A.Y."/>
            <person name="Boore J.L."/>
            <person name="Grigoriev I.V."/>
            <person name="Lindberg D.R."/>
            <person name="Seaver E.C."/>
            <person name="Weisblat D.A."/>
            <person name="Putnam N.H."/>
            <person name="Rokhsar D.S."/>
        </authorList>
    </citation>
    <scope>NUCLEOTIDE SEQUENCE</scope>
</reference>